<gene>
    <name evidence="3" type="primary">LOC105902644</name>
</gene>
<feature type="region of interest" description="Disordered" evidence="1">
    <location>
        <begin position="1"/>
        <end position="30"/>
    </location>
</feature>
<reference evidence="3" key="1">
    <citation type="submission" date="2025-08" db="UniProtKB">
        <authorList>
            <consortium name="RefSeq"/>
        </authorList>
    </citation>
    <scope>IDENTIFICATION</scope>
</reference>
<dbReference type="GeneID" id="105902644"/>
<dbReference type="InterPro" id="IPR040247">
    <property type="entry name" value="DUF5524"/>
</dbReference>
<dbReference type="RefSeq" id="XP_031413953.1">
    <property type="nucleotide sequence ID" value="XM_031558093.2"/>
</dbReference>
<dbReference type="PANTHER" id="PTHR31097">
    <property type="entry name" value="SI:DKEY-276J7.1"/>
    <property type="match status" value="1"/>
</dbReference>
<dbReference type="Proteomes" id="UP000515152">
    <property type="component" value="Chromosome 2"/>
</dbReference>
<feature type="compositionally biased region" description="Polar residues" evidence="1">
    <location>
        <begin position="10"/>
        <end position="21"/>
    </location>
</feature>
<dbReference type="Pfam" id="PF17662">
    <property type="entry name" value="DUF5524"/>
    <property type="match status" value="1"/>
</dbReference>
<dbReference type="PANTHER" id="PTHR31097:SF2">
    <property type="entry name" value="CHROMOSOME 7 OPEN READING FRAME 57"/>
    <property type="match status" value="1"/>
</dbReference>
<evidence type="ECO:0000256" key="1">
    <source>
        <dbReference type="SAM" id="MobiDB-lite"/>
    </source>
</evidence>
<evidence type="ECO:0000313" key="3">
    <source>
        <dbReference type="RefSeq" id="XP_031413953.1"/>
    </source>
</evidence>
<organism evidence="2 3">
    <name type="scientific">Clupea harengus</name>
    <name type="common">Atlantic herring</name>
    <dbReference type="NCBI Taxonomy" id="7950"/>
    <lineage>
        <taxon>Eukaryota</taxon>
        <taxon>Metazoa</taxon>
        <taxon>Chordata</taxon>
        <taxon>Craniata</taxon>
        <taxon>Vertebrata</taxon>
        <taxon>Euteleostomi</taxon>
        <taxon>Actinopterygii</taxon>
        <taxon>Neopterygii</taxon>
        <taxon>Teleostei</taxon>
        <taxon>Clupei</taxon>
        <taxon>Clupeiformes</taxon>
        <taxon>Clupeoidei</taxon>
        <taxon>Clupeidae</taxon>
        <taxon>Clupea</taxon>
    </lineage>
</organism>
<feature type="region of interest" description="Disordered" evidence="1">
    <location>
        <begin position="251"/>
        <end position="277"/>
    </location>
</feature>
<proteinExistence type="predicted"/>
<dbReference type="OrthoDB" id="10012494at2759"/>
<name>A0A6P8EDH9_CLUHA</name>
<accession>A0A6P8EDH9</accession>
<protein>
    <submittedName>
        <fullName evidence="3">Uncharacterized protein C7orf57 homolog isoform X1</fullName>
    </submittedName>
</protein>
<dbReference type="AlphaFoldDB" id="A0A6P8EDH9"/>
<dbReference type="KEGG" id="char:105902644"/>
<keyword evidence="2" id="KW-1185">Reference proteome</keyword>
<sequence length="277" mass="30507">MGDGRKDDASSQGSKVSSQIPGLSLDFQDNVEGNATGRRLGVVDTDSNYVKLAKQGGHKGLLWHEETNMPTKTNSAYKPPDWFCADSEAPSLTKRTDPGFLVHEEFQKSARKFIQPPGLPFGSDNKSAWEREADSIATKEKFIQPTGPPFGSDNKSTWEREADIIAAKEKIIQPTGPPFGSDNKSTWEREADIIAAKETLGIDNSANQLKKLTMPQRVCQEDQFRKYIKNKDESPVNMSKLLSFGYLEEDKNPRRTPAHAGATSALAGGAVRLKLPQ</sequence>
<evidence type="ECO:0000313" key="2">
    <source>
        <dbReference type="Proteomes" id="UP000515152"/>
    </source>
</evidence>